<dbReference type="PANTHER" id="PTHR21580:SF28">
    <property type="entry name" value="BOREALIN N-TERMINAL DOMAIN-CONTAINING PROTEIN-RELATED"/>
    <property type="match status" value="1"/>
</dbReference>
<dbReference type="PANTHER" id="PTHR21580">
    <property type="entry name" value="SHIPPO-1-RELATED"/>
    <property type="match status" value="1"/>
</dbReference>
<reference evidence="2" key="2">
    <citation type="journal article" date="2021" name="Genome Biol. Evol.">
        <title>Developing a high-quality reference genome for a parasitic bivalve with doubly uniparental inheritance (Bivalvia: Unionida).</title>
        <authorList>
            <person name="Smith C.H."/>
        </authorList>
    </citation>
    <scope>NUCLEOTIDE SEQUENCE</scope>
    <source>
        <strain evidence="2">CHS0354</strain>
        <tissue evidence="2">Mantle</tissue>
    </source>
</reference>
<evidence type="ECO:0000313" key="3">
    <source>
        <dbReference type="Proteomes" id="UP001195483"/>
    </source>
</evidence>
<reference evidence="2" key="3">
    <citation type="submission" date="2023-05" db="EMBL/GenBank/DDBJ databases">
        <authorList>
            <person name="Smith C.H."/>
        </authorList>
    </citation>
    <scope>NUCLEOTIDE SEQUENCE</scope>
    <source>
        <strain evidence="2">CHS0354</strain>
        <tissue evidence="2">Mantle</tissue>
    </source>
</reference>
<keyword evidence="3" id="KW-1185">Reference proteome</keyword>
<accession>A0AAE0VJI6</accession>
<proteinExistence type="predicted"/>
<organism evidence="2 3">
    <name type="scientific">Potamilus streckersoni</name>
    <dbReference type="NCBI Taxonomy" id="2493646"/>
    <lineage>
        <taxon>Eukaryota</taxon>
        <taxon>Metazoa</taxon>
        <taxon>Spiralia</taxon>
        <taxon>Lophotrochozoa</taxon>
        <taxon>Mollusca</taxon>
        <taxon>Bivalvia</taxon>
        <taxon>Autobranchia</taxon>
        <taxon>Heteroconchia</taxon>
        <taxon>Palaeoheterodonta</taxon>
        <taxon>Unionida</taxon>
        <taxon>Unionoidea</taxon>
        <taxon>Unionidae</taxon>
        <taxon>Ambleminae</taxon>
        <taxon>Lampsilini</taxon>
        <taxon>Potamilus</taxon>
    </lineage>
</organism>
<protein>
    <submittedName>
        <fullName evidence="2">Uncharacterized protein</fullName>
    </submittedName>
</protein>
<dbReference type="Proteomes" id="UP001195483">
    <property type="component" value="Unassembled WGS sequence"/>
</dbReference>
<evidence type="ECO:0000256" key="1">
    <source>
        <dbReference type="SAM" id="MobiDB-lite"/>
    </source>
</evidence>
<gene>
    <name evidence="2" type="ORF">CHS0354_013394</name>
</gene>
<comment type="caution">
    <text evidence="2">The sequence shown here is derived from an EMBL/GenBank/DDBJ whole genome shotgun (WGS) entry which is preliminary data.</text>
</comment>
<name>A0AAE0VJI6_9BIVA</name>
<evidence type="ECO:0000313" key="2">
    <source>
        <dbReference type="EMBL" id="KAK3580633.1"/>
    </source>
</evidence>
<dbReference type="EMBL" id="JAEAOA010000816">
    <property type="protein sequence ID" value="KAK3580633.1"/>
    <property type="molecule type" value="Genomic_DNA"/>
</dbReference>
<dbReference type="InterPro" id="IPR051291">
    <property type="entry name" value="CIMAP"/>
</dbReference>
<sequence>MGMYIVPPGGKPLTCLEIPLPGPADYTPKADLTKGSLPQYSIVGRPKTPPVNKKSPGPADYNTSGNLIWKRRSVTLKRRGRSCFEDEVAKSNGDVGSIKVENLGVGTGGPKYSVGMKRSKIFTGPPNSLVQPQDYSAFDTPGPNYRPNSAYWGRGPKKSFGAGRDDIDLLDSRISYPGPGDYVVYSPPVGPSYSFGRKLPPPPSVLEDAILKDLAYLSIPLTLNVQRLHFSC</sequence>
<feature type="region of interest" description="Disordered" evidence="1">
    <location>
        <begin position="39"/>
        <end position="64"/>
    </location>
</feature>
<reference evidence="2" key="1">
    <citation type="journal article" date="2021" name="Genome Biol. Evol.">
        <title>A High-Quality Reference Genome for a Parasitic Bivalve with Doubly Uniparental Inheritance (Bivalvia: Unionida).</title>
        <authorList>
            <person name="Smith C.H."/>
        </authorList>
    </citation>
    <scope>NUCLEOTIDE SEQUENCE</scope>
    <source>
        <strain evidence="2">CHS0354</strain>
    </source>
</reference>
<dbReference type="AlphaFoldDB" id="A0AAE0VJI6"/>